<dbReference type="InterPro" id="IPR029057">
    <property type="entry name" value="PRTase-like"/>
</dbReference>
<keyword evidence="3" id="KW-0328">Glycosyltransferase</keyword>
<dbReference type="CDD" id="cd06223">
    <property type="entry name" value="PRTases_typeI"/>
    <property type="match status" value="1"/>
</dbReference>
<dbReference type="AlphaFoldDB" id="A0A0G1FHV0"/>
<dbReference type="PANTHER" id="PTHR47505:SF1">
    <property type="entry name" value="DNA UTILIZATION PROTEIN YHGH"/>
    <property type="match status" value="1"/>
</dbReference>
<sequence>MRFLVFPVKCILCGKTGVDLCLSCLRETPAALRESAEWIFPLYDYRHPGIKKSLWLLKYKGKKRLANVFAEIIYEKILEELSELSIMENFTEPVLIPIPLSPKRRRERRFNQAELICRELVKINNLRYSVDLNQEKKFNLKLESGVLIKPKETEHQARIKDRRQRLKNIIGSFAVKNGELIKNRNIILIDDILTTGATLSEAKKVLKQAGARKIIAFTIAH</sequence>
<dbReference type="Pfam" id="PF00156">
    <property type="entry name" value="Pribosyltran"/>
    <property type="match status" value="1"/>
</dbReference>
<accession>A0A0G1FHV0</accession>
<dbReference type="GO" id="GO:0016757">
    <property type="term" value="F:glycosyltransferase activity"/>
    <property type="evidence" value="ECO:0007669"/>
    <property type="project" value="UniProtKB-KW"/>
</dbReference>
<name>A0A0G1FHV0_9BACT</name>
<feature type="domain" description="Phosphoribosyltransferase" evidence="2">
    <location>
        <begin position="163"/>
        <end position="219"/>
    </location>
</feature>
<dbReference type="SUPFAM" id="SSF53271">
    <property type="entry name" value="PRTase-like"/>
    <property type="match status" value="1"/>
</dbReference>
<dbReference type="InterPro" id="IPR000836">
    <property type="entry name" value="PRTase_dom"/>
</dbReference>
<comment type="caution">
    <text evidence="3">The sequence shown here is derived from an EMBL/GenBank/DDBJ whole genome shotgun (WGS) entry which is preliminary data.</text>
</comment>
<dbReference type="Proteomes" id="UP000033831">
    <property type="component" value="Unassembled WGS sequence"/>
</dbReference>
<organism evidence="3 4">
    <name type="scientific">Candidatus Nomurabacteria bacterium GW2011_GWF2_43_8</name>
    <dbReference type="NCBI Taxonomy" id="1618779"/>
    <lineage>
        <taxon>Bacteria</taxon>
        <taxon>Candidatus Nomuraibacteriota</taxon>
    </lineage>
</organism>
<dbReference type="Gene3D" id="3.40.50.2020">
    <property type="match status" value="1"/>
</dbReference>
<dbReference type="EMBL" id="LCGX01000051">
    <property type="protein sequence ID" value="KKT21941.1"/>
    <property type="molecule type" value="Genomic_DNA"/>
</dbReference>
<evidence type="ECO:0000259" key="2">
    <source>
        <dbReference type="Pfam" id="PF00156"/>
    </source>
</evidence>
<proteinExistence type="inferred from homology"/>
<evidence type="ECO:0000313" key="3">
    <source>
        <dbReference type="EMBL" id="KKT21941.1"/>
    </source>
</evidence>
<gene>
    <name evidence="3" type="ORF">UW07_C0051G0005</name>
</gene>
<comment type="similarity">
    <text evidence="1">Belongs to the ComF/GntX family.</text>
</comment>
<dbReference type="PANTHER" id="PTHR47505">
    <property type="entry name" value="DNA UTILIZATION PROTEIN YHGH"/>
    <property type="match status" value="1"/>
</dbReference>
<protein>
    <submittedName>
        <fullName evidence="3">Phosphoribosyltransferase</fullName>
    </submittedName>
</protein>
<keyword evidence="3" id="KW-0808">Transferase</keyword>
<evidence type="ECO:0000256" key="1">
    <source>
        <dbReference type="ARBA" id="ARBA00008007"/>
    </source>
</evidence>
<dbReference type="InterPro" id="IPR051910">
    <property type="entry name" value="ComF/GntX_DNA_util-trans"/>
</dbReference>
<evidence type="ECO:0000313" key="4">
    <source>
        <dbReference type="Proteomes" id="UP000033831"/>
    </source>
</evidence>
<reference evidence="3 4" key="1">
    <citation type="journal article" date="2015" name="Nature">
        <title>rRNA introns, odd ribosomes, and small enigmatic genomes across a large radiation of phyla.</title>
        <authorList>
            <person name="Brown C.T."/>
            <person name="Hug L.A."/>
            <person name="Thomas B.C."/>
            <person name="Sharon I."/>
            <person name="Castelle C.J."/>
            <person name="Singh A."/>
            <person name="Wilkins M.J."/>
            <person name="Williams K.H."/>
            <person name="Banfield J.F."/>
        </authorList>
    </citation>
    <scope>NUCLEOTIDE SEQUENCE [LARGE SCALE GENOMIC DNA]</scope>
</reference>